<name>A0ABR3F7C7_9AGAR</name>
<comment type="caution">
    <text evidence="2">The sequence shown here is derived from an EMBL/GenBank/DDBJ whole genome shotgun (WGS) entry which is preliminary data.</text>
</comment>
<evidence type="ECO:0000313" key="3">
    <source>
        <dbReference type="Proteomes" id="UP001465976"/>
    </source>
</evidence>
<organism evidence="2 3">
    <name type="scientific">Marasmius crinis-equi</name>
    <dbReference type="NCBI Taxonomy" id="585013"/>
    <lineage>
        <taxon>Eukaryota</taxon>
        <taxon>Fungi</taxon>
        <taxon>Dikarya</taxon>
        <taxon>Basidiomycota</taxon>
        <taxon>Agaricomycotina</taxon>
        <taxon>Agaricomycetes</taxon>
        <taxon>Agaricomycetidae</taxon>
        <taxon>Agaricales</taxon>
        <taxon>Marasmiineae</taxon>
        <taxon>Marasmiaceae</taxon>
        <taxon>Marasmius</taxon>
    </lineage>
</organism>
<gene>
    <name evidence="2" type="ORF">V5O48_010817</name>
</gene>
<evidence type="ECO:0000256" key="1">
    <source>
        <dbReference type="SAM" id="MobiDB-lite"/>
    </source>
</evidence>
<dbReference type="EMBL" id="JBAHYK010000814">
    <property type="protein sequence ID" value="KAL0571146.1"/>
    <property type="molecule type" value="Genomic_DNA"/>
</dbReference>
<protein>
    <submittedName>
        <fullName evidence="2">Uncharacterized protein</fullName>
    </submittedName>
</protein>
<sequence>GIASTLIIVRSALGIAIKDEQSFRATVLQEPETATAPGWISSVIDIRRRRDLVGGTEDEEEEGRVVTAAENPTSKADNTGAEARV</sequence>
<accession>A0ABR3F7C7</accession>
<dbReference type="Proteomes" id="UP001465976">
    <property type="component" value="Unassembled WGS sequence"/>
</dbReference>
<reference evidence="2 3" key="1">
    <citation type="submission" date="2024-02" db="EMBL/GenBank/DDBJ databases">
        <title>A draft genome for the cacao thread blight pathogen Marasmius crinis-equi.</title>
        <authorList>
            <person name="Cohen S.P."/>
            <person name="Baruah I.K."/>
            <person name="Amoako-Attah I."/>
            <person name="Bukari Y."/>
            <person name="Meinhardt L.W."/>
            <person name="Bailey B.A."/>
        </authorList>
    </citation>
    <scope>NUCLEOTIDE SEQUENCE [LARGE SCALE GENOMIC DNA]</scope>
    <source>
        <strain evidence="2 3">GH-76</strain>
    </source>
</reference>
<feature type="region of interest" description="Disordered" evidence="1">
    <location>
        <begin position="53"/>
        <end position="85"/>
    </location>
</feature>
<feature type="non-terminal residue" evidence="2">
    <location>
        <position position="1"/>
    </location>
</feature>
<keyword evidence="3" id="KW-1185">Reference proteome</keyword>
<proteinExistence type="predicted"/>
<evidence type="ECO:0000313" key="2">
    <source>
        <dbReference type="EMBL" id="KAL0571146.1"/>
    </source>
</evidence>